<evidence type="ECO:0000259" key="4">
    <source>
        <dbReference type="PROSITE" id="PS50158"/>
    </source>
</evidence>
<gene>
    <name evidence="5" type="primary">ZCCHC11_3</name>
    <name evidence="5" type="ORF">Ciccas_012048</name>
</gene>
<keyword evidence="6" id="KW-1185">Reference proteome</keyword>
<evidence type="ECO:0000313" key="6">
    <source>
        <dbReference type="Proteomes" id="UP001626550"/>
    </source>
</evidence>
<dbReference type="PROSITE" id="PS50158">
    <property type="entry name" value="ZF_CCHC"/>
    <property type="match status" value="1"/>
</dbReference>
<feature type="domain" description="CCHC-type" evidence="4">
    <location>
        <begin position="107"/>
        <end position="120"/>
    </location>
</feature>
<dbReference type="SUPFAM" id="SSF81631">
    <property type="entry name" value="PAP/OAS1 substrate-binding domain"/>
    <property type="match status" value="1"/>
</dbReference>
<dbReference type="GO" id="GO:0016779">
    <property type="term" value="F:nucleotidyltransferase activity"/>
    <property type="evidence" value="ECO:0007669"/>
    <property type="project" value="UniProtKB-KW"/>
</dbReference>
<dbReference type="SUPFAM" id="SSF57756">
    <property type="entry name" value="Retrovirus zinc finger-like domains"/>
    <property type="match status" value="1"/>
</dbReference>
<dbReference type="InterPro" id="IPR036875">
    <property type="entry name" value="Znf_CCHC_sf"/>
</dbReference>
<dbReference type="Pfam" id="PF00098">
    <property type="entry name" value="zf-CCHC"/>
    <property type="match status" value="1"/>
</dbReference>
<accession>A0ABD2PQW0</accession>
<evidence type="ECO:0000256" key="3">
    <source>
        <dbReference type="PROSITE-ProRule" id="PRU00047"/>
    </source>
</evidence>
<dbReference type="Gene3D" id="1.10.1410.10">
    <property type="match status" value="1"/>
</dbReference>
<name>A0ABD2PQW0_9PLAT</name>
<dbReference type="SMART" id="SM00343">
    <property type="entry name" value="ZnF_C2HC"/>
    <property type="match status" value="1"/>
</dbReference>
<dbReference type="GO" id="GO:0008270">
    <property type="term" value="F:zinc ion binding"/>
    <property type="evidence" value="ECO:0007669"/>
    <property type="project" value="UniProtKB-KW"/>
</dbReference>
<feature type="non-terminal residue" evidence="5">
    <location>
        <position position="1"/>
    </location>
</feature>
<sequence>LYPGHKKPCELVDGWNVWFQSDDAVINRLWKRKNKDELGKLWVGFFRYYLSEFDRDNCVICVRQKKMLPRLSKLWSSYLAIEAETLRPLVEEFSPGRKGPPKLSQGCRKCGKIGHIAKNCNRGGNLVMQRMDRMNESQMHYDLNQAINRPRSSHSAGGAQQNRPFHPYMQPGVPQYRPPRGYNYGNAQFQNQFPNNYANAQPQAQGNFRLPSIVQRPMPTPMNGFAGNPNYYEQQIYAQDPAIYNRMRPPTQYPQMMHSGYREVNTSHRELL</sequence>
<evidence type="ECO:0000256" key="1">
    <source>
        <dbReference type="ARBA" id="ARBA00022723"/>
    </source>
</evidence>
<dbReference type="Proteomes" id="UP001626550">
    <property type="component" value="Unassembled WGS sequence"/>
</dbReference>
<dbReference type="AlphaFoldDB" id="A0ABD2PQW0"/>
<comment type="caution">
    <text evidence="5">The sequence shown here is derived from an EMBL/GenBank/DDBJ whole genome shotgun (WGS) entry which is preliminary data.</text>
</comment>
<keyword evidence="5" id="KW-0548">Nucleotidyltransferase</keyword>
<proteinExistence type="predicted"/>
<keyword evidence="5" id="KW-0808">Transferase</keyword>
<evidence type="ECO:0000256" key="2">
    <source>
        <dbReference type="ARBA" id="ARBA00022842"/>
    </source>
</evidence>
<dbReference type="InterPro" id="IPR001878">
    <property type="entry name" value="Znf_CCHC"/>
</dbReference>
<evidence type="ECO:0000313" key="5">
    <source>
        <dbReference type="EMBL" id="KAL3309408.1"/>
    </source>
</evidence>
<organism evidence="5 6">
    <name type="scientific">Cichlidogyrus casuarinus</name>
    <dbReference type="NCBI Taxonomy" id="1844966"/>
    <lineage>
        <taxon>Eukaryota</taxon>
        <taxon>Metazoa</taxon>
        <taxon>Spiralia</taxon>
        <taxon>Lophotrochozoa</taxon>
        <taxon>Platyhelminthes</taxon>
        <taxon>Monogenea</taxon>
        <taxon>Monopisthocotylea</taxon>
        <taxon>Dactylogyridea</taxon>
        <taxon>Ancyrocephalidae</taxon>
        <taxon>Cichlidogyrus</taxon>
    </lineage>
</organism>
<dbReference type="EMBL" id="JBJKFK010003951">
    <property type="protein sequence ID" value="KAL3309408.1"/>
    <property type="molecule type" value="Genomic_DNA"/>
</dbReference>
<protein>
    <submittedName>
        <fullName evidence="5">Terminal uridylyltransferase 4</fullName>
    </submittedName>
</protein>
<keyword evidence="3" id="KW-0862">Zinc</keyword>
<keyword evidence="2" id="KW-0460">Magnesium</keyword>
<dbReference type="InterPro" id="IPR002058">
    <property type="entry name" value="PAP_assoc"/>
</dbReference>
<keyword evidence="1" id="KW-0479">Metal-binding</keyword>
<reference evidence="5 6" key="1">
    <citation type="submission" date="2024-11" db="EMBL/GenBank/DDBJ databases">
        <title>Adaptive evolution of stress response genes in parasites aligns with host niche diversity.</title>
        <authorList>
            <person name="Hahn C."/>
            <person name="Resl P."/>
        </authorList>
    </citation>
    <scope>NUCLEOTIDE SEQUENCE [LARGE SCALE GENOMIC DNA]</scope>
    <source>
        <strain evidence="5">EGGRZ-B1_66</strain>
        <tissue evidence="5">Body</tissue>
    </source>
</reference>
<keyword evidence="3" id="KW-0863">Zinc-finger</keyword>
<dbReference type="Pfam" id="PF03828">
    <property type="entry name" value="PAP_assoc"/>
    <property type="match status" value="1"/>
</dbReference>